<accession>A0ABS4EC91</accession>
<dbReference type="EMBL" id="JAGGJX010000003">
    <property type="protein sequence ID" value="MBP1855545.1"/>
    <property type="molecule type" value="Genomic_DNA"/>
</dbReference>
<keyword evidence="1" id="KW-1133">Transmembrane helix</keyword>
<organism evidence="2 3">
    <name type="scientific">Metaclostridioides mangenotii</name>
    <dbReference type="NCBI Taxonomy" id="1540"/>
    <lineage>
        <taxon>Bacteria</taxon>
        <taxon>Bacillati</taxon>
        <taxon>Bacillota</taxon>
        <taxon>Clostridia</taxon>
        <taxon>Peptostreptococcales</taxon>
        <taxon>Peptostreptococcaceae</taxon>
        <taxon>Metaclostridioides</taxon>
    </lineage>
</organism>
<name>A0ABS4EC91_9FIRM</name>
<keyword evidence="1" id="KW-0812">Transmembrane</keyword>
<keyword evidence="1" id="KW-0472">Membrane</keyword>
<comment type="caution">
    <text evidence="2">The sequence shown here is derived from an EMBL/GenBank/DDBJ whole genome shotgun (WGS) entry which is preliminary data.</text>
</comment>
<dbReference type="Proteomes" id="UP000767291">
    <property type="component" value="Unassembled WGS sequence"/>
</dbReference>
<evidence type="ECO:0000313" key="2">
    <source>
        <dbReference type="EMBL" id="MBP1855545.1"/>
    </source>
</evidence>
<sequence>MNGNEVLKYASKIRFILLNIVVLSAAAAVWGYKGSMYSAFPPFFVFTFKVSAVLLLISCVVVFTIRRMLKNN</sequence>
<dbReference type="RefSeq" id="WP_027702749.1">
    <property type="nucleotide sequence ID" value="NZ_BAAACS010000011.1"/>
</dbReference>
<protein>
    <submittedName>
        <fullName evidence="2">Uncharacterized protein</fullName>
    </submittedName>
</protein>
<feature type="transmembrane region" description="Helical" evidence="1">
    <location>
        <begin position="44"/>
        <end position="65"/>
    </location>
</feature>
<proteinExistence type="predicted"/>
<keyword evidence="3" id="KW-1185">Reference proteome</keyword>
<gene>
    <name evidence="2" type="ORF">J2Z43_001940</name>
</gene>
<feature type="transmembrane region" description="Helical" evidence="1">
    <location>
        <begin position="12"/>
        <end position="32"/>
    </location>
</feature>
<reference evidence="2 3" key="1">
    <citation type="submission" date="2021-03" db="EMBL/GenBank/DDBJ databases">
        <title>Genomic Encyclopedia of Type Strains, Phase IV (KMG-IV): sequencing the most valuable type-strain genomes for metagenomic binning, comparative biology and taxonomic classification.</title>
        <authorList>
            <person name="Goeker M."/>
        </authorList>
    </citation>
    <scope>NUCLEOTIDE SEQUENCE [LARGE SCALE GENOMIC DNA]</scope>
    <source>
        <strain evidence="2 3">DSM 1289</strain>
    </source>
</reference>
<evidence type="ECO:0000256" key="1">
    <source>
        <dbReference type="SAM" id="Phobius"/>
    </source>
</evidence>
<evidence type="ECO:0000313" key="3">
    <source>
        <dbReference type="Proteomes" id="UP000767291"/>
    </source>
</evidence>